<evidence type="ECO:0000313" key="2">
    <source>
        <dbReference type="EMBL" id="SNV01157.1"/>
    </source>
</evidence>
<dbReference type="RefSeq" id="WP_231922650.1">
    <property type="nucleotide sequence ID" value="NZ_CALXYH010000001.1"/>
</dbReference>
<reference evidence="2 3" key="1">
    <citation type="submission" date="2017-06" db="EMBL/GenBank/DDBJ databases">
        <authorList>
            <consortium name="Pathogen Informatics"/>
        </authorList>
    </citation>
    <scope>NUCLEOTIDE SEQUENCE [LARGE SCALE GENOMIC DNA]</scope>
    <source>
        <strain evidence="2 3">NCTC10570</strain>
    </source>
</reference>
<feature type="chain" id="PRO_5011253611" evidence="1">
    <location>
        <begin position="22"/>
        <end position="214"/>
    </location>
</feature>
<sequence>MLKKLLFILSALIAVNASAFASPANIDLREYQQSPKIVNVMAAPFENDNFYIATFNFDQQQNGNKINFYQGTCLIDQNNKLNPLNVKKVTGTNSETSEIILNKQGKPPYKQTYRQVQTTSEKPQAYLGGDSTNIVYLGKFKIITKAGTFDDCIGIKIYNEKTGEGMIQYLAKGYGVVYMESIKTDGAKQEIAHLEEVRPLNEADIISFKTKYFA</sequence>
<protein>
    <submittedName>
        <fullName evidence="2">Uncharacterized protein</fullName>
    </submittedName>
</protein>
<dbReference type="GeneID" id="78507390"/>
<name>A0A239TTM2_9FIRM</name>
<gene>
    <name evidence="2" type="ORF">SAMEA4364220_01391</name>
</gene>
<organism evidence="2 3">
    <name type="scientific">Megamonas hypermegale</name>
    <dbReference type="NCBI Taxonomy" id="158847"/>
    <lineage>
        <taxon>Bacteria</taxon>
        <taxon>Bacillati</taxon>
        <taxon>Bacillota</taxon>
        <taxon>Negativicutes</taxon>
        <taxon>Selenomonadales</taxon>
        <taxon>Selenomonadaceae</taxon>
        <taxon>Megamonas</taxon>
    </lineage>
</organism>
<dbReference type="Proteomes" id="UP000215383">
    <property type="component" value="Chromosome 1"/>
</dbReference>
<accession>A0A239TTM2</accession>
<feature type="signal peptide" evidence="1">
    <location>
        <begin position="1"/>
        <end position="21"/>
    </location>
</feature>
<proteinExistence type="predicted"/>
<dbReference type="AlphaFoldDB" id="A0A239TTM2"/>
<evidence type="ECO:0000256" key="1">
    <source>
        <dbReference type="SAM" id="SignalP"/>
    </source>
</evidence>
<dbReference type="EMBL" id="LT906446">
    <property type="protein sequence ID" value="SNV01157.1"/>
    <property type="molecule type" value="Genomic_DNA"/>
</dbReference>
<evidence type="ECO:0000313" key="3">
    <source>
        <dbReference type="Proteomes" id="UP000215383"/>
    </source>
</evidence>
<keyword evidence="3" id="KW-1185">Reference proteome</keyword>
<keyword evidence="1" id="KW-0732">Signal</keyword>